<dbReference type="InterPro" id="IPR045155">
    <property type="entry name" value="Beta-lactam_cat"/>
</dbReference>
<evidence type="ECO:0000313" key="7">
    <source>
        <dbReference type="EMBL" id="XBX80775.1"/>
    </source>
</evidence>
<dbReference type="PANTHER" id="PTHR35333">
    <property type="entry name" value="BETA-LACTAMASE"/>
    <property type="match status" value="1"/>
</dbReference>
<organism evidence="7">
    <name type="scientific">Agromyces sp. G08B096</name>
    <dbReference type="NCBI Taxonomy" id="3156399"/>
    <lineage>
        <taxon>Bacteria</taxon>
        <taxon>Bacillati</taxon>
        <taxon>Actinomycetota</taxon>
        <taxon>Actinomycetes</taxon>
        <taxon>Micrococcales</taxon>
        <taxon>Microbacteriaceae</taxon>
        <taxon>Agromyces</taxon>
    </lineage>
</organism>
<dbReference type="InterPro" id="IPR000871">
    <property type="entry name" value="Beta-lactam_class-A"/>
</dbReference>
<dbReference type="RefSeq" id="WP_350346801.1">
    <property type="nucleotide sequence ID" value="NZ_CP158374.1"/>
</dbReference>
<dbReference type="PANTHER" id="PTHR35333:SF3">
    <property type="entry name" value="BETA-LACTAMASE-TYPE TRANSPEPTIDASE FOLD CONTAINING PROTEIN"/>
    <property type="match status" value="1"/>
</dbReference>
<dbReference type="EMBL" id="CP158374">
    <property type="protein sequence ID" value="XBX80775.1"/>
    <property type="molecule type" value="Genomic_DNA"/>
</dbReference>
<comment type="similarity">
    <text evidence="1 5">Belongs to the class-A beta-lactamase family.</text>
</comment>
<dbReference type="GO" id="GO:0030655">
    <property type="term" value="P:beta-lactam antibiotic catabolic process"/>
    <property type="evidence" value="ECO:0007669"/>
    <property type="project" value="InterPro"/>
</dbReference>
<keyword evidence="4 5" id="KW-0046">Antibiotic resistance</keyword>
<dbReference type="EC" id="3.5.2.6" evidence="2 5"/>
<evidence type="ECO:0000256" key="1">
    <source>
        <dbReference type="ARBA" id="ARBA00009009"/>
    </source>
</evidence>
<evidence type="ECO:0000256" key="3">
    <source>
        <dbReference type="ARBA" id="ARBA00022801"/>
    </source>
</evidence>
<dbReference type="GO" id="GO:0046677">
    <property type="term" value="P:response to antibiotic"/>
    <property type="evidence" value="ECO:0007669"/>
    <property type="project" value="UniProtKB-UniRule"/>
</dbReference>
<comment type="catalytic activity">
    <reaction evidence="5">
        <text>a beta-lactam + H2O = a substituted beta-amino acid</text>
        <dbReference type="Rhea" id="RHEA:20401"/>
        <dbReference type="ChEBI" id="CHEBI:15377"/>
        <dbReference type="ChEBI" id="CHEBI:35627"/>
        <dbReference type="ChEBI" id="CHEBI:140347"/>
        <dbReference type="EC" id="3.5.2.6"/>
    </reaction>
</comment>
<evidence type="ECO:0000256" key="4">
    <source>
        <dbReference type="ARBA" id="ARBA00023251"/>
    </source>
</evidence>
<accession>A0AAU7W4B3</accession>
<gene>
    <name evidence="7" type="ORF">ABIQ69_09085</name>
</gene>
<sequence>MRADRVVLRTAREHLAEAGLDASILVRDLRSGRELALDADVPYPLASVVKLPLALTVLRSATAGRLDLARPVELRPDTRTPGPTGISRFQHSAVVAVEDLLYLALAVSDDTAADALFALCPPDLVTASLRQLGISTITVRHTIAELHRTLASVLSPAERPQALSLAIAAATTGGGHLIPQLDVTSANAGTARGLADLLELIWTDDRLAEERDRLRALLGANLLRHRLAPDLESDEAAWFSKTGTFLHLRHEAGVVGHSDGTSIAVVVLSRSNVPARVQPAAEQALGHVARLLHDQVRATAS</sequence>
<keyword evidence="3 5" id="KW-0378">Hydrolase</keyword>
<dbReference type="AlphaFoldDB" id="A0AAU7W4B3"/>
<protein>
    <recommendedName>
        <fullName evidence="2 5">Beta-lactamase</fullName>
        <ecNumber evidence="2 5">3.5.2.6</ecNumber>
    </recommendedName>
</protein>
<dbReference type="SUPFAM" id="SSF56601">
    <property type="entry name" value="beta-lactamase/transpeptidase-like"/>
    <property type="match status" value="1"/>
</dbReference>
<name>A0AAU7W4B3_9MICO</name>
<dbReference type="InterPro" id="IPR023650">
    <property type="entry name" value="Beta-lactam_class-A_AS"/>
</dbReference>
<feature type="domain" description="Beta-lactamase class A catalytic" evidence="6">
    <location>
        <begin position="23"/>
        <end position="268"/>
    </location>
</feature>
<evidence type="ECO:0000256" key="2">
    <source>
        <dbReference type="ARBA" id="ARBA00012865"/>
    </source>
</evidence>
<dbReference type="PROSITE" id="PS00146">
    <property type="entry name" value="BETA_LACTAMASE_A"/>
    <property type="match status" value="1"/>
</dbReference>
<dbReference type="Pfam" id="PF13354">
    <property type="entry name" value="Beta-lactamase2"/>
    <property type="match status" value="1"/>
</dbReference>
<dbReference type="GO" id="GO:0008800">
    <property type="term" value="F:beta-lactamase activity"/>
    <property type="evidence" value="ECO:0007669"/>
    <property type="project" value="UniProtKB-UniRule"/>
</dbReference>
<dbReference type="Gene3D" id="3.40.710.10">
    <property type="entry name" value="DD-peptidase/beta-lactamase superfamily"/>
    <property type="match status" value="1"/>
</dbReference>
<proteinExistence type="inferred from homology"/>
<reference evidence="7" key="1">
    <citation type="submission" date="2024-05" db="EMBL/GenBank/DDBJ databases">
        <authorList>
            <person name="Yu L."/>
        </authorList>
    </citation>
    <scope>NUCLEOTIDE SEQUENCE</scope>
    <source>
        <strain evidence="7">G08B096</strain>
    </source>
</reference>
<evidence type="ECO:0000259" key="6">
    <source>
        <dbReference type="Pfam" id="PF13354"/>
    </source>
</evidence>
<dbReference type="InterPro" id="IPR012338">
    <property type="entry name" value="Beta-lactam/transpept-like"/>
</dbReference>
<evidence type="ECO:0000256" key="5">
    <source>
        <dbReference type="RuleBase" id="RU361140"/>
    </source>
</evidence>